<sequence>MTSVFSTEAARRAAGPGKRKKTVMRNKVGRKSRDINTNEGLLSAKKRRGETKLEEPANWTERRRSAKHDVEQEVEQDQNANTRRMKQERNVDLESTVQQEEKEKNTELREEAERTADVIELEETAKEWFKAKWRMLPEMPLPPATAQESCG</sequence>
<protein>
    <submittedName>
        <fullName evidence="2">Uncharacterized protein</fullName>
    </submittedName>
</protein>
<evidence type="ECO:0000256" key="1">
    <source>
        <dbReference type="SAM" id="MobiDB-lite"/>
    </source>
</evidence>
<feature type="compositionally biased region" description="Basic and acidic residues" evidence="1">
    <location>
        <begin position="99"/>
        <end position="115"/>
    </location>
</feature>
<feature type="compositionally biased region" description="Basic residues" evidence="1">
    <location>
        <begin position="17"/>
        <end position="30"/>
    </location>
</feature>
<dbReference type="AlphaFoldDB" id="A0AAV7L4Y4"/>
<accession>A0AAV7L4Y4</accession>
<dbReference type="EMBL" id="JANPWB010000016">
    <property type="protein sequence ID" value="KAJ1083653.1"/>
    <property type="molecule type" value="Genomic_DNA"/>
</dbReference>
<organism evidence="2 3">
    <name type="scientific">Pleurodeles waltl</name>
    <name type="common">Iberian ribbed newt</name>
    <dbReference type="NCBI Taxonomy" id="8319"/>
    <lineage>
        <taxon>Eukaryota</taxon>
        <taxon>Metazoa</taxon>
        <taxon>Chordata</taxon>
        <taxon>Craniata</taxon>
        <taxon>Vertebrata</taxon>
        <taxon>Euteleostomi</taxon>
        <taxon>Amphibia</taxon>
        <taxon>Batrachia</taxon>
        <taxon>Caudata</taxon>
        <taxon>Salamandroidea</taxon>
        <taxon>Salamandridae</taxon>
        <taxon>Pleurodelinae</taxon>
        <taxon>Pleurodeles</taxon>
    </lineage>
</organism>
<comment type="caution">
    <text evidence="2">The sequence shown here is derived from an EMBL/GenBank/DDBJ whole genome shotgun (WGS) entry which is preliminary data.</text>
</comment>
<reference evidence="2" key="1">
    <citation type="journal article" date="2022" name="bioRxiv">
        <title>Sequencing and chromosome-scale assembly of the giantPleurodeles waltlgenome.</title>
        <authorList>
            <person name="Brown T."/>
            <person name="Elewa A."/>
            <person name="Iarovenko S."/>
            <person name="Subramanian E."/>
            <person name="Araus A.J."/>
            <person name="Petzold A."/>
            <person name="Susuki M."/>
            <person name="Suzuki K.-i.T."/>
            <person name="Hayashi T."/>
            <person name="Toyoda A."/>
            <person name="Oliveira C."/>
            <person name="Osipova E."/>
            <person name="Leigh N.D."/>
            <person name="Simon A."/>
            <person name="Yun M.H."/>
        </authorList>
    </citation>
    <scope>NUCLEOTIDE SEQUENCE</scope>
    <source>
        <strain evidence="2">20211129_DDA</strain>
        <tissue evidence="2">Liver</tissue>
    </source>
</reference>
<dbReference type="Proteomes" id="UP001066276">
    <property type="component" value="Chromosome 12"/>
</dbReference>
<feature type="compositionally biased region" description="Basic and acidic residues" evidence="1">
    <location>
        <begin position="50"/>
        <end position="71"/>
    </location>
</feature>
<name>A0AAV7L4Y4_PLEWA</name>
<evidence type="ECO:0000313" key="3">
    <source>
        <dbReference type="Proteomes" id="UP001066276"/>
    </source>
</evidence>
<gene>
    <name evidence="2" type="ORF">NDU88_003808</name>
</gene>
<proteinExistence type="predicted"/>
<evidence type="ECO:0000313" key="2">
    <source>
        <dbReference type="EMBL" id="KAJ1083653.1"/>
    </source>
</evidence>
<keyword evidence="3" id="KW-1185">Reference proteome</keyword>
<feature type="region of interest" description="Disordered" evidence="1">
    <location>
        <begin position="1"/>
        <end position="115"/>
    </location>
</feature>